<dbReference type="InterPro" id="IPR038104">
    <property type="entry name" value="Rap1_C_sf"/>
</dbReference>
<dbReference type="GO" id="GO:0003677">
    <property type="term" value="F:DNA binding"/>
    <property type="evidence" value="ECO:0007669"/>
    <property type="project" value="InterPro"/>
</dbReference>
<dbReference type="Proteomes" id="UP000286134">
    <property type="component" value="Unassembled WGS sequence"/>
</dbReference>
<dbReference type="Pfam" id="PF11626">
    <property type="entry name" value="Rap1_C"/>
    <property type="match status" value="1"/>
</dbReference>
<feature type="compositionally biased region" description="Basic and acidic residues" evidence="1">
    <location>
        <begin position="387"/>
        <end position="402"/>
    </location>
</feature>
<dbReference type="OrthoDB" id="435460at2759"/>
<comment type="caution">
    <text evidence="3">The sequence shown here is derived from an EMBL/GenBank/DDBJ whole genome shotgun (WGS) entry which is preliminary data.</text>
</comment>
<dbReference type="EMBL" id="MCFK01006846">
    <property type="protein sequence ID" value="RKF58334.1"/>
    <property type="molecule type" value="Genomic_DNA"/>
</dbReference>
<reference evidence="3 4" key="1">
    <citation type="journal article" date="2018" name="BMC Genomics">
        <title>Comparative genome analyses reveal sequence features reflecting distinct modes of host-adaptation between dicot and monocot powdery mildew.</title>
        <authorList>
            <person name="Wu Y."/>
            <person name="Ma X."/>
            <person name="Pan Z."/>
            <person name="Kale S.D."/>
            <person name="Song Y."/>
            <person name="King H."/>
            <person name="Zhang Q."/>
            <person name="Presley C."/>
            <person name="Deng X."/>
            <person name="Wei C.I."/>
            <person name="Xiao S."/>
        </authorList>
    </citation>
    <scope>NUCLEOTIDE SEQUENCE [LARGE SCALE GENOMIC DNA]</scope>
    <source>
        <strain evidence="3">UMSG2</strain>
    </source>
</reference>
<name>A0A420HLM5_9PEZI</name>
<dbReference type="AlphaFoldDB" id="A0A420HLM5"/>
<feature type="region of interest" description="Disordered" evidence="1">
    <location>
        <begin position="456"/>
        <end position="479"/>
    </location>
</feature>
<dbReference type="PROSITE" id="PS51011">
    <property type="entry name" value="ARID"/>
    <property type="match status" value="1"/>
</dbReference>
<organism evidence="3 4">
    <name type="scientific">Erysiphe neolycopersici</name>
    <dbReference type="NCBI Taxonomy" id="212602"/>
    <lineage>
        <taxon>Eukaryota</taxon>
        <taxon>Fungi</taxon>
        <taxon>Dikarya</taxon>
        <taxon>Ascomycota</taxon>
        <taxon>Pezizomycotina</taxon>
        <taxon>Leotiomycetes</taxon>
        <taxon>Erysiphales</taxon>
        <taxon>Erysiphaceae</taxon>
        <taxon>Erysiphe</taxon>
    </lineage>
</organism>
<evidence type="ECO:0000313" key="3">
    <source>
        <dbReference type="EMBL" id="RKF58334.1"/>
    </source>
</evidence>
<dbReference type="Gene3D" id="1.10.150.60">
    <property type="entry name" value="ARID DNA-binding domain"/>
    <property type="match status" value="1"/>
</dbReference>
<evidence type="ECO:0000259" key="2">
    <source>
        <dbReference type="PROSITE" id="PS51011"/>
    </source>
</evidence>
<dbReference type="InterPro" id="IPR036431">
    <property type="entry name" value="ARID_dom_sf"/>
</dbReference>
<gene>
    <name evidence="3" type="ORF">OnM2_068064</name>
</gene>
<evidence type="ECO:0000313" key="4">
    <source>
        <dbReference type="Proteomes" id="UP000286134"/>
    </source>
</evidence>
<keyword evidence="4" id="KW-1185">Reference proteome</keyword>
<dbReference type="SUPFAM" id="SSF46774">
    <property type="entry name" value="ARID-like"/>
    <property type="match status" value="1"/>
</dbReference>
<evidence type="ECO:0000256" key="1">
    <source>
        <dbReference type="SAM" id="MobiDB-lite"/>
    </source>
</evidence>
<dbReference type="InterPro" id="IPR021661">
    <property type="entry name" value="Rap1_C"/>
</dbReference>
<dbReference type="InterPro" id="IPR001606">
    <property type="entry name" value="ARID_dom"/>
</dbReference>
<dbReference type="Pfam" id="PF01388">
    <property type="entry name" value="ARID"/>
    <property type="match status" value="1"/>
</dbReference>
<proteinExistence type="predicted"/>
<sequence length="731" mass="83665">MSQNNRHTFRSWRDRWLNYLSPDRTKISAGIDCRIQVKSCTNMEKTVTFTGSKNSGITAEINLESHKNIRKNNINDFKPNFNSQDQSDNIPKKSTFTESETNQLFDAYSEIIRVTEEKSSEAWTSWAKEVGTEEWKFHFYEVVKPRQDALIAENLRMRKKRVTTELTKDQDESQGLILFSTDDTFEKLDSQARSPQSLQSHDLAVRNSFEFLEDTTSILESNILFTDPMTHNEYLFKQGLQALADELELDINFSPEICGRKISLMKLWKTVWSPQFGGSREMKCNEYWQKLAESFDFIGHNTLAAKELKDCYGEILAEFEYLRHEFLIEKPLSRRQKKALIENLPLDTSENSSEGSIDSESMDSVVCETQSICNDSIDLDSLQTPAEPHESVKKRGIDHDSSPKTFIPNKRPRISNGKDRILEIPSTPESIINFHKNPNLAQSNSLERVSTSKKFDEIDALSPSPNRRSDSRQSNSVSTQVMDLENQINYFTELSQQAHPISKLEEPNTVEDKKEFRCLRRRNENKPSTTHFSRAKSKNIVYLIDNGLPLQESLVSNTSEETISCSNVSECELGENSVCPKENEKMIVNQIMPLSSQWEDNESQIHQGNTKLDEFVEIQTNLGFSLETIVRALESTSMIIGPGSNIDAVLNTIKETGYIPEDLPGVWTTSDDKILKQAVKSLSPCPSYDNSEGMELLIRKHGKINVQFRKDYWKYVECVNQEQVMTMDDGS</sequence>
<dbReference type="SMART" id="SM01014">
    <property type="entry name" value="ARID"/>
    <property type="match status" value="1"/>
</dbReference>
<protein>
    <submittedName>
        <fullName evidence="3">Putative arid-like protein</fullName>
    </submittedName>
</protein>
<dbReference type="Gene3D" id="1.10.10.2170">
    <property type="match status" value="1"/>
</dbReference>
<dbReference type="CDD" id="cd16100">
    <property type="entry name" value="ARID"/>
    <property type="match status" value="1"/>
</dbReference>
<feature type="domain" description="ARID" evidence="2">
    <location>
        <begin position="230"/>
        <end position="324"/>
    </location>
</feature>
<dbReference type="SMART" id="SM00501">
    <property type="entry name" value="BRIGHT"/>
    <property type="match status" value="1"/>
</dbReference>
<dbReference type="STRING" id="212602.A0A420HLM5"/>
<accession>A0A420HLM5</accession>
<feature type="region of interest" description="Disordered" evidence="1">
    <location>
        <begin position="380"/>
        <end position="415"/>
    </location>
</feature>